<dbReference type="PANTHER" id="PTHR45333">
    <property type="entry name" value="MEMBRANE PROTEIN-RELATED"/>
    <property type="match status" value="1"/>
</dbReference>
<name>A0A8S1VG09_9CILI</name>
<dbReference type="PANTHER" id="PTHR45333:SF1">
    <property type="entry name" value="CHROMOSOME UNDETERMINED SCAFFOLD_625, WHOLE GENOME SHOTGUN SEQUENCE"/>
    <property type="match status" value="1"/>
</dbReference>
<feature type="repeat" description="WD" evidence="1">
    <location>
        <begin position="366"/>
        <end position="407"/>
    </location>
</feature>
<dbReference type="PROSITE" id="PS50294">
    <property type="entry name" value="WD_REPEATS_REGION"/>
    <property type="match status" value="2"/>
</dbReference>
<sequence>MMKKIWEELSQSIKQVYDQIEKENQSYLNLINEDTNLAESSFTDIEKLVNIVEGTTLIDWNASNNSYMKELNKTKSWWDQNIKAFIEKSNQGIQQIQSLIKISPNQEEESKEVYQMKEDLYEMLIYIQDMDETLYQKILDILRKEKVSDIIGFLSITNNHQFYESLNYKQEKIKEIKKQVKKITNVLINLQDHQYNKDDYSQEQYEQERQNLIKRLKDNKGITDFIKFLVRLAGIDVKFIQYGSNGLSLLVAMKIDLRNQSFENIRIKNTSLIGGNFVRSNLSESQFENIEISGLNLNGAQLFNCKWKNIKIHELNKFNGHDGPVSSVCFSPDGKTLASAGGSIYRDGDCTIRLWDVKTGKQKAQLDGHDNEIMSVCFSPDGNTLAFGSWDYSIRLQDVKTGQQKAKLDGHDNEIMSVCFSPDGNTLASGSSDNSIRLQDVKTGQEIKSSDKNYKDILALFKTPLQQHSHISEASNYITTLLIFQEAIFQAKGALILKGEFINQSGIDLKTLFKQKGSCFLENIKIFNQKKKKIVLYNENY</sequence>
<organism evidence="2 3">
    <name type="scientific">Paramecium pentaurelia</name>
    <dbReference type="NCBI Taxonomy" id="43138"/>
    <lineage>
        <taxon>Eukaryota</taxon>
        <taxon>Sar</taxon>
        <taxon>Alveolata</taxon>
        <taxon>Ciliophora</taxon>
        <taxon>Intramacronucleata</taxon>
        <taxon>Oligohymenophorea</taxon>
        <taxon>Peniculida</taxon>
        <taxon>Parameciidae</taxon>
        <taxon>Paramecium</taxon>
    </lineage>
</organism>
<dbReference type="Proteomes" id="UP000689195">
    <property type="component" value="Unassembled WGS sequence"/>
</dbReference>
<evidence type="ECO:0000313" key="2">
    <source>
        <dbReference type="EMBL" id="CAD8175343.1"/>
    </source>
</evidence>
<feature type="repeat" description="WD" evidence="1">
    <location>
        <begin position="408"/>
        <end position="449"/>
    </location>
</feature>
<gene>
    <name evidence="2" type="ORF">PPENT_87.1.T0630008</name>
</gene>
<accession>A0A8S1VG09</accession>
<dbReference type="InterPro" id="IPR001680">
    <property type="entry name" value="WD40_rpt"/>
</dbReference>
<dbReference type="PROSITE" id="PS50082">
    <property type="entry name" value="WD_REPEATS_2"/>
    <property type="match status" value="3"/>
</dbReference>
<feature type="repeat" description="WD" evidence="1">
    <location>
        <begin position="318"/>
        <end position="365"/>
    </location>
</feature>
<dbReference type="Pfam" id="PF00400">
    <property type="entry name" value="WD40"/>
    <property type="match status" value="3"/>
</dbReference>
<keyword evidence="3" id="KW-1185">Reference proteome</keyword>
<evidence type="ECO:0000313" key="3">
    <source>
        <dbReference type="Proteomes" id="UP000689195"/>
    </source>
</evidence>
<dbReference type="AlphaFoldDB" id="A0A8S1VG09"/>
<evidence type="ECO:0000256" key="1">
    <source>
        <dbReference type="PROSITE-ProRule" id="PRU00221"/>
    </source>
</evidence>
<dbReference type="OrthoDB" id="30195at2759"/>
<dbReference type="EMBL" id="CAJJDO010000063">
    <property type="protein sequence ID" value="CAD8175343.1"/>
    <property type="molecule type" value="Genomic_DNA"/>
</dbReference>
<comment type="caution">
    <text evidence="2">The sequence shown here is derived from an EMBL/GenBank/DDBJ whole genome shotgun (WGS) entry which is preliminary data.</text>
</comment>
<dbReference type="SMART" id="SM00320">
    <property type="entry name" value="WD40"/>
    <property type="match status" value="3"/>
</dbReference>
<protein>
    <submittedName>
        <fullName evidence="2">Uncharacterized protein</fullName>
    </submittedName>
</protein>
<proteinExistence type="predicted"/>
<dbReference type="CDD" id="cd00200">
    <property type="entry name" value="WD40"/>
    <property type="match status" value="1"/>
</dbReference>
<reference evidence="2" key="1">
    <citation type="submission" date="2021-01" db="EMBL/GenBank/DDBJ databases">
        <authorList>
            <consortium name="Genoscope - CEA"/>
            <person name="William W."/>
        </authorList>
    </citation>
    <scope>NUCLEOTIDE SEQUENCE</scope>
</reference>
<keyword evidence="1" id="KW-0853">WD repeat</keyword>